<keyword evidence="11" id="KW-1185">Reference proteome</keyword>
<dbReference type="GO" id="GO:0009073">
    <property type="term" value="P:aromatic amino acid family biosynthetic process"/>
    <property type="evidence" value="ECO:0007669"/>
    <property type="project" value="UniProtKB-KW"/>
</dbReference>
<dbReference type="SUPFAM" id="SSF51569">
    <property type="entry name" value="Aldolase"/>
    <property type="match status" value="1"/>
</dbReference>
<evidence type="ECO:0000256" key="3">
    <source>
        <dbReference type="ARBA" id="ARBA00007985"/>
    </source>
</evidence>
<dbReference type="Proteomes" id="UP000192418">
    <property type="component" value="Unassembled WGS sequence"/>
</dbReference>
<evidence type="ECO:0000256" key="1">
    <source>
        <dbReference type="ARBA" id="ARBA00003726"/>
    </source>
</evidence>
<evidence type="ECO:0000259" key="9">
    <source>
        <dbReference type="Pfam" id="PF00793"/>
    </source>
</evidence>
<dbReference type="GO" id="GO:0003849">
    <property type="term" value="F:3-deoxy-7-phosphoheptulonate synthase activity"/>
    <property type="evidence" value="ECO:0007669"/>
    <property type="project" value="UniProtKB-EC"/>
</dbReference>
<organism evidence="10 11">
    <name type="scientific">Desulfocicer vacuolatum DSM 3385</name>
    <dbReference type="NCBI Taxonomy" id="1121400"/>
    <lineage>
        <taxon>Bacteria</taxon>
        <taxon>Pseudomonadati</taxon>
        <taxon>Thermodesulfobacteriota</taxon>
        <taxon>Desulfobacteria</taxon>
        <taxon>Desulfobacterales</taxon>
        <taxon>Desulfobacteraceae</taxon>
        <taxon>Desulfocicer</taxon>
    </lineage>
</organism>
<evidence type="ECO:0000256" key="6">
    <source>
        <dbReference type="ARBA" id="ARBA00023141"/>
    </source>
</evidence>
<comment type="similarity">
    <text evidence="3 8">Belongs to the class-I DAHP synthase family.</text>
</comment>
<comment type="function">
    <text evidence="1 8">Stereospecific condensation of phosphoenolpyruvate (PEP) and D-erythrose-4-phosphate (E4P) giving rise to 3-deoxy-D-arabino-heptulosonate-7-phosphate (DAHP).</text>
</comment>
<evidence type="ECO:0000313" key="11">
    <source>
        <dbReference type="Proteomes" id="UP000192418"/>
    </source>
</evidence>
<evidence type="ECO:0000256" key="8">
    <source>
        <dbReference type="PIRNR" id="PIRNR001361"/>
    </source>
</evidence>
<dbReference type="PANTHER" id="PTHR21225:SF10">
    <property type="entry name" value="PHOSPHO-2-DEHYDRO-3-DEOXYHEPTONATE ALDOLASE, TYR-SENSITIVE"/>
    <property type="match status" value="1"/>
</dbReference>
<keyword evidence="5 8" id="KW-0808">Transferase</keyword>
<dbReference type="STRING" id="1121400.SAMN02746065_11612"/>
<protein>
    <recommendedName>
        <fullName evidence="8">Phospho-2-dehydro-3-deoxyheptonate aldolase</fullName>
        <ecNumber evidence="8">2.5.1.54</ecNumber>
    </recommendedName>
</protein>
<keyword evidence="6 8" id="KW-0057">Aromatic amino acid biosynthesis</keyword>
<dbReference type="GO" id="GO:0005737">
    <property type="term" value="C:cytoplasm"/>
    <property type="evidence" value="ECO:0007669"/>
    <property type="project" value="TreeGrafter"/>
</dbReference>
<name>A0A1W2D851_9BACT</name>
<gene>
    <name evidence="10" type="ORF">SAMN02746065_11612</name>
</gene>
<dbReference type="UniPathway" id="UPA00053">
    <property type="reaction ID" value="UER00084"/>
</dbReference>
<dbReference type="Pfam" id="PF00793">
    <property type="entry name" value="DAHP_synth_1"/>
    <property type="match status" value="1"/>
</dbReference>
<feature type="domain" description="DAHP synthetase I/KDSA" evidence="9">
    <location>
        <begin position="44"/>
        <end position="340"/>
    </location>
</feature>
<dbReference type="FunFam" id="3.20.20.70:FF:000005">
    <property type="entry name" value="Phospho-2-dehydro-3-deoxyheptonate aldolase"/>
    <property type="match status" value="1"/>
</dbReference>
<dbReference type="AlphaFoldDB" id="A0A1W2D851"/>
<dbReference type="NCBIfam" id="TIGR00034">
    <property type="entry name" value="aroFGH"/>
    <property type="match status" value="1"/>
</dbReference>
<dbReference type="InterPro" id="IPR006219">
    <property type="entry name" value="DAHP_synth_1"/>
</dbReference>
<dbReference type="GO" id="GO:0009423">
    <property type="term" value="P:chorismate biosynthetic process"/>
    <property type="evidence" value="ECO:0007669"/>
    <property type="project" value="UniProtKB-UniPathway"/>
</dbReference>
<sequence>MQRTYDVNVENFQPLITPDEFKDAYPLSTESAKTILEGREEIKRILSGKDNRRLIITGPCSVHDETAALEYAEKLCKLREEVKDTFDIIMRVYFEKPRTSIGWKGLINDPYMDDSRDLMEGLRRARKLLLAITAMGMPTATEMLDPIIPQYIAGLVCWTAIGARTTESQTHREMSSGLSMPVGFKNCTDGALSTAINSMIAAAAPQSFLGINEHGLVSIVNTKGNPYAHIVLRGGKRPNYDSVSIREAVETLKQKKLTQAIIVDCSHANSHKKYQRQPIVWEDVLNQILMDTDTGHAIKGLMLESNLCQGSQSMECAPEDLTYGVSVTDECISWETTEELIMGAHEKIKQHQAM</sequence>
<dbReference type="OrthoDB" id="9807331at2"/>
<keyword evidence="4 8" id="KW-0028">Amino-acid biosynthesis</keyword>
<dbReference type="RefSeq" id="WP_084070098.1">
    <property type="nucleotide sequence ID" value="NZ_FWXY01000016.1"/>
</dbReference>
<evidence type="ECO:0000256" key="2">
    <source>
        <dbReference type="ARBA" id="ARBA00004688"/>
    </source>
</evidence>
<evidence type="ECO:0000256" key="7">
    <source>
        <dbReference type="ARBA" id="ARBA00047508"/>
    </source>
</evidence>
<comment type="catalytic activity">
    <reaction evidence="7 8">
        <text>D-erythrose 4-phosphate + phosphoenolpyruvate + H2O = 7-phospho-2-dehydro-3-deoxy-D-arabino-heptonate + phosphate</text>
        <dbReference type="Rhea" id="RHEA:14717"/>
        <dbReference type="ChEBI" id="CHEBI:15377"/>
        <dbReference type="ChEBI" id="CHEBI:16897"/>
        <dbReference type="ChEBI" id="CHEBI:43474"/>
        <dbReference type="ChEBI" id="CHEBI:58394"/>
        <dbReference type="ChEBI" id="CHEBI:58702"/>
        <dbReference type="EC" id="2.5.1.54"/>
    </reaction>
</comment>
<evidence type="ECO:0000313" key="10">
    <source>
        <dbReference type="EMBL" id="SMC93697.1"/>
    </source>
</evidence>
<dbReference type="EMBL" id="FWXY01000016">
    <property type="protein sequence ID" value="SMC93697.1"/>
    <property type="molecule type" value="Genomic_DNA"/>
</dbReference>
<comment type="pathway">
    <text evidence="2 8">Metabolic intermediate biosynthesis; chorismate biosynthesis; chorismate from D-erythrose 4-phosphate and phosphoenolpyruvate: step 1/7.</text>
</comment>
<dbReference type="NCBIfam" id="NF009395">
    <property type="entry name" value="PRK12755.1"/>
    <property type="match status" value="1"/>
</dbReference>
<dbReference type="GO" id="GO:0008652">
    <property type="term" value="P:amino acid biosynthetic process"/>
    <property type="evidence" value="ECO:0007669"/>
    <property type="project" value="UniProtKB-KW"/>
</dbReference>
<dbReference type="EC" id="2.5.1.54" evidence="8"/>
<dbReference type="PANTHER" id="PTHR21225">
    <property type="entry name" value="PHOSPHO-2-DEHYDRO-3-DEOXYHEPTONATE ALDOLASE DAHP SYNTHETASE"/>
    <property type="match status" value="1"/>
</dbReference>
<evidence type="ECO:0000256" key="5">
    <source>
        <dbReference type="ARBA" id="ARBA00022679"/>
    </source>
</evidence>
<dbReference type="GO" id="GO:0042802">
    <property type="term" value="F:identical protein binding"/>
    <property type="evidence" value="ECO:0007669"/>
    <property type="project" value="UniProtKB-ARBA"/>
</dbReference>
<dbReference type="InterPro" id="IPR013785">
    <property type="entry name" value="Aldolase_TIM"/>
</dbReference>
<reference evidence="10 11" key="1">
    <citation type="submission" date="2017-04" db="EMBL/GenBank/DDBJ databases">
        <authorList>
            <person name="Afonso C.L."/>
            <person name="Miller P.J."/>
            <person name="Scott M.A."/>
            <person name="Spackman E."/>
            <person name="Goraichik I."/>
            <person name="Dimitrov K.M."/>
            <person name="Suarez D.L."/>
            <person name="Swayne D.E."/>
        </authorList>
    </citation>
    <scope>NUCLEOTIDE SEQUENCE [LARGE SCALE GENOMIC DNA]</scope>
    <source>
        <strain evidence="10 11">DSM 3385</strain>
    </source>
</reference>
<dbReference type="InterPro" id="IPR006218">
    <property type="entry name" value="DAHP1/KDSA"/>
</dbReference>
<proteinExistence type="inferred from homology"/>
<evidence type="ECO:0000256" key="4">
    <source>
        <dbReference type="ARBA" id="ARBA00022605"/>
    </source>
</evidence>
<dbReference type="PIRSF" id="PIRSF001361">
    <property type="entry name" value="DAHP_synthase"/>
    <property type="match status" value="1"/>
</dbReference>
<dbReference type="Gene3D" id="3.20.20.70">
    <property type="entry name" value="Aldolase class I"/>
    <property type="match status" value="1"/>
</dbReference>
<accession>A0A1W2D851</accession>